<dbReference type="GO" id="GO:0097347">
    <property type="term" value="C:TAM protein secretion complex"/>
    <property type="evidence" value="ECO:0007669"/>
    <property type="project" value="TreeGrafter"/>
</dbReference>
<feature type="domain" description="Translocation and assembly module TamB C-terminal" evidence="6">
    <location>
        <begin position="972"/>
        <end position="1328"/>
    </location>
</feature>
<name>A0A1H0GHX4_9GAMM</name>
<evidence type="ECO:0000256" key="3">
    <source>
        <dbReference type="ARBA" id="ARBA00022989"/>
    </source>
</evidence>
<feature type="transmembrane region" description="Helical" evidence="5">
    <location>
        <begin position="21"/>
        <end position="44"/>
    </location>
</feature>
<dbReference type="EMBL" id="FNIV01000003">
    <property type="protein sequence ID" value="SDO06458.1"/>
    <property type="molecule type" value="Genomic_DNA"/>
</dbReference>
<dbReference type="Proteomes" id="UP000199075">
    <property type="component" value="Unassembled WGS sequence"/>
</dbReference>
<comment type="subcellular location">
    <subcellularLocation>
        <location evidence="1">Membrane</location>
        <topology evidence="1">Single-pass membrane protein</topology>
    </subcellularLocation>
</comment>
<keyword evidence="2 5" id="KW-0812">Transmembrane</keyword>
<dbReference type="GO" id="GO:0009306">
    <property type="term" value="P:protein secretion"/>
    <property type="evidence" value="ECO:0007669"/>
    <property type="project" value="InterPro"/>
</dbReference>
<dbReference type="InterPro" id="IPR007452">
    <property type="entry name" value="TamB_C"/>
</dbReference>
<dbReference type="PANTHER" id="PTHR36985">
    <property type="entry name" value="TRANSLOCATION AND ASSEMBLY MODULE SUBUNIT TAMB"/>
    <property type="match status" value="1"/>
</dbReference>
<evidence type="ECO:0000313" key="8">
    <source>
        <dbReference type="Proteomes" id="UP000199075"/>
    </source>
</evidence>
<accession>A0A1H0GHX4</accession>
<evidence type="ECO:0000259" key="6">
    <source>
        <dbReference type="Pfam" id="PF04357"/>
    </source>
</evidence>
<keyword evidence="8" id="KW-1185">Reference proteome</keyword>
<gene>
    <name evidence="7" type="ORF">SAMN04487957_103208</name>
</gene>
<proteinExistence type="predicted"/>
<dbReference type="PANTHER" id="PTHR36985:SF1">
    <property type="entry name" value="TRANSLOCATION AND ASSEMBLY MODULE SUBUNIT TAMB"/>
    <property type="match status" value="1"/>
</dbReference>
<reference evidence="8" key="1">
    <citation type="submission" date="2016-10" db="EMBL/GenBank/DDBJ databases">
        <authorList>
            <person name="Varghese N."/>
            <person name="Submissions S."/>
        </authorList>
    </citation>
    <scope>NUCLEOTIDE SEQUENCE [LARGE SCALE GENOMIC DNA]</scope>
    <source>
        <strain evidence="8">CGMCC 1.6444</strain>
    </source>
</reference>
<sequence length="1340" mass="141612">MAPTLRHRSRVLTALWALIRLLILLPLWLLGLVVLVLGLALSPWGTGLLLDQGERLGFLEVESHAGAPLDRLVLEGLSLEAGPASVALRRLELAWSEECLLDGRLCLETLAVEGARIRLAEGEASDEQAPEGAAPPGPIALPFPIELRRLLLEDVEVRLADGTRLRWDHFSSGATAEGDTLRLLPTRLVGTRLTLPLSPGTRLALAEGEAEGPRLSAPAIDAAIAVRSPLPEPVAAEAEGLAARDLASEPRRELPEITLPLRLEVPELLVEESAVEGAVEYGVERLALSLYGEGHRVEVRPLEVATRDAEASLEAEVALAGDYPLTLRLESALWLPERLPELAGQRITLALDGSLAALVARLDLSGPIDLALDARLDALAPTLPMTVSLASDLVQWPLPGHQTRLDESGEEVAVEPWVVEDIALRLEGSLVDYRLAAALSAEGPELPFTRLALTGSGDLTHFAWNPLSLAVADASLTSRGRVAWEDGLAVEAEARLDDVDPGRFVEGLPGRLEGDLAAAFRQGEAGWTLTVPRLAIDGELQQRPLSLRAELAGDSEMRWDIRTLDFRQGENRLALSGEVSEPRLALDGEVDMPALASLHEALSGRISGTLAAAGSLEAPELDVALTGEALAFAENRLERLDLAARVSGLEDPALDVTLDAEALAAGGQRLERLALVLGGRLSDHTLTLDATAPASMPLSRAALAVEGGLDPTRTTYAGQVSRLEVDAEQGELRLPSPAVFTADLAEGGARVEPFCLARRQGGSLCVVETLTASADGGEARLALRELPMALLDPFLPEPWSATGMTELDLDAGWGAGGTWRAEARLQSRLDLAGEDAYGQPWSLPRTRLEGRLTADDQAAELDLSLGLAEAGDLALQARLDDPAGEGRLAGALTLDGLSLAPYRTLAPGIETLAGELAGQVDLAGTLTTPELRGELALTGLRASGADVPLAVRDGEVRLDLAGDAATLDGFIAAEQGRLEIDGSAAWPSPQAWRADIDLVGTEQPLLAVLPAFGRLRIAPDLQIRARPTLLQVRGDVRIPWARLEVGELPPSAVAPSPDEVIITARDEARARREAERAADEAAAGEDTAAAMAEAGMALDVQVELSLGPDMQLAAYGLESGLSGTLEVRQQDGPVQLFGDVSLVDGRFRAYGQDLLIREGQLLFSGPPGQPLLNFEAVRNPDATQDGVIAGLRVTGSASEPQLRVFSEPAMDEASALSYLLRGRAPNDSDTDGALTSALVGMAVGQAGGAVGGIGEAFGVSDLTLDTAGSGEDSQVTLSGQLTDDLEVRYGVGVFSPIAELTLRYNIWRSLYLEAVSGTAQAVDLVYRFTRSGNPRIIDDD</sequence>
<keyword evidence="3 5" id="KW-1133">Transmembrane helix</keyword>
<protein>
    <submittedName>
        <fullName evidence="7">Translocation and assembly module TamB</fullName>
    </submittedName>
</protein>
<evidence type="ECO:0000256" key="5">
    <source>
        <dbReference type="SAM" id="Phobius"/>
    </source>
</evidence>
<dbReference type="STRING" id="419597.SAMN04487957_103208"/>
<dbReference type="Pfam" id="PF04357">
    <property type="entry name" value="TamB"/>
    <property type="match status" value="1"/>
</dbReference>
<dbReference type="GO" id="GO:0005886">
    <property type="term" value="C:plasma membrane"/>
    <property type="evidence" value="ECO:0007669"/>
    <property type="project" value="InterPro"/>
</dbReference>
<organism evidence="7 8">
    <name type="scientific">Halomonas shengliensis</name>
    <dbReference type="NCBI Taxonomy" id="419597"/>
    <lineage>
        <taxon>Bacteria</taxon>
        <taxon>Pseudomonadati</taxon>
        <taxon>Pseudomonadota</taxon>
        <taxon>Gammaproteobacteria</taxon>
        <taxon>Oceanospirillales</taxon>
        <taxon>Halomonadaceae</taxon>
        <taxon>Halomonas</taxon>
    </lineage>
</organism>
<evidence type="ECO:0000256" key="2">
    <source>
        <dbReference type="ARBA" id="ARBA00022692"/>
    </source>
</evidence>
<dbReference type="RefSeq" id="WP_245678694.1">
    <property type="nucleotide sequence ID" value="NZ_FNIV01000003.1"/>
</dbReference>
<evidence type="ECO:0000313" key="7">
    <source>
        <dbReference type="EMBL" id="SDO06458.1"/>
    </source>
</evidence>
<keyword evidence="4 5" id="KW-0472">Membrane</keyword>
<evidence type="ECO:0000256" key="4">
    <source>
        <dbReference type="ARBA" id="ARBA00023136"/>
    </source>
</evidence>
<evidence type="ECO:0000256" key="1">
    <source>
        <dbReference type="ARBA" id="ARBA00004167"/>
    </source>
</evidence>